<sequence>MSKRRLKPWVQWLLTFLGMSLLIAAISKNYDEQSCQKVVVRFFPKIQDGTFLTEEDIRELLNRKGGIFLLGEKYKNLSLKQLEEQVKSNPYVEACNIYRDLAGNLFVEVHMVEPIARFYNPVGKDYYWSIEGKIIPFNSRYTPRVPVITREGEEQPPQAEKYENDAQLLALMQFIHTHPFWQACISQVHIDKKQDVWLYPQIGGQAIHVGNIKDISNIFAKLKILYDTILPIQGWYRYRKVDIRFERQIICE</sequence>
<comment type="caution">
    <text evidence="1">The sequence shown here is derived from an EMBL/GenBank/DDBJ whole genome shotgun (WGS) entry which is preliminary data.</text>
</comment>
<name>A0A846MQV0_9BACT</name>
<proteinExistence type="predicted"/>
<dbReference type="RefSeq" id="WP_166919013.1">
    <property type="nucleotide sequence ID" value="NZ_JAASRN010000002.1"/>
</dbReference>
<keyword evidence="1" id="KW-0131">Cell cycle</keyword>
<protein>
    <submittedName>
        <fullName evidence="1">Cell division protein FtsQ</fullName>
    </submittedName>
</protein>
<keyword evidence="2" id="KW-1185">Reference proteome</keyword>
<accession>A0A846MQV0</accession>
<reference evidence="1 2" key="1">
    <citation type="submission" date="2020-03" db="EMBL/GenBank/DDBJ databases">
        <title>Genomic Encyclopedia of Type Strains, Phase IV (KMG-IV): sequencing the most valuable type-strain genomes for metagenomic binning, comparative biology and taxonomic classification.</title>
        <authorList>
            <person name="Goeker M."/>
        </authorList>
    </citation>
    <scope>NUCLEOTIDE SEQUENCE [LARGE SCALE GENOMIC DNA]</scope>
    <source>
        <strain evidence="1 2">DSM 5718</strain>
    </source>
</reference>
<evidence type="ECO:0000313" key="1">
    <source>
        <dbReference type="EMBL" id="NIK73740.1"/>
    </source>
</evidence>
<gene>
    <name evidence="1" type="ORF">FHS56_001253</name>
</gene>
<dbReference type="Proteomes" id="UP000537126">
    <property type="component" value="Unassembled WGS sequence"/>
</dbReference>
<evidence type="ECO:0000313" key="2">
    <source>
        <dbReference type="Proteomes" id="UP000537126"/>
    </source>
</evidence>
<dbReference type="AlphaFoldDB" id="A0A846MQV0"/>
<organism evidence="1 2">
    <name type="scientific">Thermonema lapsum</name>
    <dbReference type="NCBI Taxonomy" id="28195"/>
    <lineage>
        <taxon>Bacteria</taxon>
        <taxon>Pseudomonadati</taxon>
        <taxon>Bacteroidota</taxon>
        <taxon>Cytophagia</taxon>
        <taxon>Cytophagales</taxon>
        <taxon>Thermonemataceae</taxon>
        <taxon>Thermonema</taxon>
    </lineage>
</organism>
<dbReference type="EMBL" id="JAASRN010000002">
    <property type="protein sequence ID" value="NIK73740.1"/>
    <property type="molecule type" value="Genomic_DNA"/>
</dbReference>
<dbReference type="GO" id="GO:0051301">
    <property type="term" value="P:cell division"/>
    <property type="evidence" value="ECO:0007669"/>
    <property type="project" value="UniProtKB-KW"/>
</dbReference>
<keyword evidence="1" id="KW-0132">Cell division</keyword>